<protein>
    <submittedName>
        <fullName evidence="2">Uncharacterized protein</fullName>
    </submittedName>
</protein>
<name>A0ABY3ALJ9_PAEPP</name>
<proteinExistence type="predicted"/>
<accession>A0ABY3ALJ9</accession>
<evidence type="ECO:0000256" key="1">
    <source>
        <dbReference type="SAM" id="SignalP"/>
    </source>
</evidence>
<dbReference type="RefSeq" id="WP_142545230.1">
    <property type="nucleotide sequence ID" value="NZ_SADY01000006.1"/>
</dbReference>
<organism evidence="2 3">
    <name type="scientific">Paenibacillus popilliae</name>
    <name type="common">Bacillus popilliae</name>
    <dbReference type="NCBI Taxonomy" id="78057"/>
    <lineage>
        <taxon>Bacteria</taxon>
        <taxon>Bacillati</taxon>
        <taxon>Bacillota</taxon>
        <taxon>Bacilli</taxon>
        <taxon>Bacillales</taxon>
        <taxon>Paenibacillaceae</taxon>
        <taxon>Paenibacillus</taxon>
    </lineage>
</organism>
<evidence type="ECO:0000313" key="3">
    <source>
        <dbReference type="Proteomes" id="UP000316208"/>
    </source>
</evidence>
<gene>
    <name evidence="2" type="ORF">C7Y44_19555</name>
</gene>
<keyword evidence="1" id="KW-0732">Signal</keyword>
<keyword evidence="3" id="KW-1185">Reference proteome</keyword>
<comment type="caution">
    <text evidence="2">The sequence shown here is derived from an EMBL/GenBank/DDBJ whole genome shotgun (WGS) entry which is preliminary data.</text>
</comment>
<dbReference type="Proteomes" id="UP000316208">
    <property type="component" value="Unassembled WGS sequence"/>
</dbReference>
<evidence type="ECO:0000313" key="2">
    <source>
        <dbReference type="EMBL" id="TQR43361.1"/>
    </source>
</evidence>
<feature type="signal peptide" evidence="1">
    <location>
        <begin position="1"/>
        <end position="30"/>
    </location>
</feature>
<dbReference type="EMBL" id="SADY01000006">
    <property type="protein sequence ID" value="TQR43361.1"/>
    <property type="molecule type" value="Genomic_DNA"/>
</dbReference>
<reference evidence="2 3" key="1">
    <citation type="submission" date="2018-03" db="EMBL/GenBank/DDBJ databases">
        <title>Aerobic endospore-forming bacteria genome sequencing and assembly.</title>
        <authorList>
            <person name="Cavalcante D.A."/>
            <person name="Driks A."/>
            <person name="Putonti C."/>
            <person name="De-Souza M.T."/>
        </authorList>
    </citation>
    <scope>NUCLEOTIDE SEQUENCE [LARGE SCALE GENOMIC DNA]</scope>
    <source>
        <strain evidence="2 3">SDF0028</strain>
    </source>
</reference>
<sequence length="114" mass="12578">MKSQSRKQLILSLLASTALIFSLQPAITYANNSPASVDATNTSSAITPKGIDKIYVSKEEKYSTNTWTPSSIPKQLWYYDGQYAGYINAESSYTISGGYYIFTYSGYVTAININ</sequence>
<feature type="chain" id="PRO_5047153908" evidence="1">
    <location>
        <begin position="31"/>
        <end position="114"/>
    </location>
</feature>